<sequence>MPKKKKPKVNLHHRSFSKSCLSTDELAVIIRGPNRRQTLKESELYSTSLISNSINTAGREPMLKAKSSLNLNLSTSPSSGIYSGASSYASSLQARSSSSSSSSIESLNSSYCHTPISSNASTPLSLPSGNPVWPLSLGIPHELAVLRTRISSEIFAACCASKLCYDKDHQYCLLQHSTPPCHNSTNLSVLIPEFILPKRIYSSTKK</sequence>
<proteinExistence type="predicted"/>
<dbReference type="VEuPathDB" id="VectorBase:GPAI031360"/>
<dbReference type="AlphaFoldDB" id="A0A1B0A195"/>
<evidence type="ECO:0000313" key="2">
    <source>
        <dbReference type="Proteomes" id="UP000092445"/>
    </source>
</evidence>
<dbReference type="Proteomes" id="UP000092445">
    <property type="component" value="Unassembled WGS sequence"/>
</dbReference>
<protein>
    <submittedName>
        <fullName evidence="1">Uncharacterized protein</fullName>
    </submittedName>
</protein>
<reference evidence="1" key="2">
    <citation type="submission" date="2020-05" db="UniProtKB">
        <authorList>
            <consortium name="EnsemblMetazoa"/>
        </authorList>
    </citation>
    <scope>IDENTIFICATION</scope>
    <source>
        <strain evidence="1">IAEA</strain>
    </source>
</reference>
<evidence type="ECO:0000313" key="1">
    <source>
        <dbReference type="EnsemblMetazoa" id="GPAI031360-PA"/>
    </source>
</evidence>
<accession>A0A1B0A195</accession>
<organism evidence="1 2">
    <name type="scientific">Glossina pallidipes</name>
    <name type="common">Tsetse fly</name>
    <dbReference type="NCBI Taxonomy" id="7398"/>
    <lineage>
        <taxon>Eukaryota</taxon>
        <taxon>Metazoa</taxon>
        <taxon>Ecdysozoa</taxon>
        <taxon>Arthropoda</taxon>
        <taxon>Hexapoda</taxon>
        <taxon>Insecta</taxon>
        <taxon>Pterygota</taxon>
        <taxon>Neoptera</taxon>
        <taxon>Endopterygota</taxon>
        <taxon>Diptera</taxon>
        <taxon>Brachycera</taxon>
        <taxon>Muscomorpha</taxon>
        <taxon>Hippoboscoidea</taxon>
        <taxon>Glossinidae</taxon>
        <taxon>Glossina</taxon>
    </lineage>
</organism>
<dbReference type="EnsemblMetazoa" id="GPAI031360-RA">
    <property type="protein sequence ID" value="GPAI031360-PA"/>
    <property type="gene ID" value="GPAI031360"/>
</dbReference>
<name>A0A1B0A195_GLOPL</name>
<keyword evidence="2" id="KW-1185">Reference proteome</keyword>
<reference evidence="2" key="1">
    <citation type="submission" date="2014-03" db="EMBL/GenBank/DDBJ databases">
        <authorList>
            <person name="Aksoy S."/>
            <person name="Warren W."/>
            <person name="Wilson R.K."/>
        </authorList>
    </citation>
    <scope>NUCLEOTIDE SEQUENCE [LARGE SCALE GENOMIC DNA]</scope>
    <source>
        <strain evidence="2">IAEA</strain>
    </source>
</reference>